<organism evidence="1 2">
    <name type="scientific">Microcoleus asticus IPMA8</name>
    <dbReference type="NCBI Taxonomy" id="2563858"/>
    <lineage>
        <taxon>Bacteria</taxon>
        <taxon>Bacillati</taxon>
        <taxon>Cyanobacteriota</taxon>
        <taxon>Cyanophyceae</taxon>
        <taxon>Oscillatoriophycideae</taxon>
        <taxon>Oscillatoriales</taxon>
        <taxon>Microcoleaceae</taxon>
        <taxon>Microcoleus</taxon>
        <taxon>Microcoleus asticus</taxon>
    </lineage>
</organism>
<evidence type="ECO:0000313" key="2">
    <source>
        <dbReference type="Proteomes" id="UP000702425"/>
    </source>
</evidence>
<reference evidence="1 2" key="1">
    <citation type="journal article" date="2020" name="Sci. Rep.">
        <title>A novel cyanobacterial geosmin producer, revising GeoA distribution and dispersion patterns in Bacteria.</title>
        <authorList>
            <person name="Churro C."/>
            <person name="Semedo-Aguiar A.P."/>
            <person name="Silva A.D."/>
            <person name="Pereira-Leal J.B."/>
            <person name="Leite R.B."/>
        </authorList>
    </citation>
    <scope>NUCLEOTIDE SEQUENCE [LARGE SCALE GENOMIC DNA]</scope>
    <source>
        <strain evidence="1 2">IPMA8</strain>
    </source>
</reference>
<keyword evidence="2" id="KW-1185">Reference proteome</keyword>
<protein>
    <submittedName>
        <fullName evidence="1">Uncharacterized protein</fullName>
    </submittedName>
</protein>
<name>A0ABX2CR26_9CYAN</name>
<dbReference type="EMBL" id="SRRZ01000006">
    <property type="protein sequence ID" value="NQE32861.1"/>
    <property type="molecule type" value="Genomic_DNA"/>
</dbReference>
<accession>A0ABX2CR26</accession>
<evidence type="ECO:0000313" key="1">
    <source>
        <dbReference type="EMBL" id="NQE32861.1"/>
    </source>
</evidence>
<dbReference type="Proteomes" id="UP000702425">
    <property type="component" value="Unassembled WGS sequence"/>
</dbReference>
<sequence length="75" mass="8761">MLNSQDLCGRIRQIADSEGNRSYYFDLLMLGGDRICLRSHSPTEQYKMADLIRSYISTRDRRTLSNMFAVQVREP</sequence>
<gene>
    <name evidence="1" type="ORF">E5S67_00578</name>
</gene>
<proteinExistence type="predicted"/>
<dbReference type="RefSeq" id="WP_172185321.1">
    <property type="nucleotide sequence ID" value="NZ_CAWPPK010000274.1"/>
</dbReference>
<comment type="caution">
    <text evidence="1">The sequence shown here is derived from an EMBL/GenBank/DDBJ whole genome shotgun (WGS) entry which is preliminary data.</text>
</comment>